<dbReference type="PRINTS" id="PR00344">
    <property type="entry name" value="BCTRLSENSOR"/>
</dbReference>
<sequence>MPKLPPARLLIPLASFVVAAALSIWAWQGLRAMESARQEADFQRLAEQYVAALQHSVDAVLSRVQALQQFHAAAGSFSPESFKRFVERGPLDHRIAAFQWAPRISGASRTAFEASARSAGLKGYAIREFQGSSIGDAGPRAEYFPTFLIVPMAGNSAALGLDLASELNRRATLERARDEGEIVVSAPIELVQGGKGLLLMAPCFEPGFSTQSIASRQLHFQGIVQAVIRVEDLVSGTLATLPPGADVLLSDSLLAGEAGLLYQHHAHTKGQDSNHDSQWIQQSPLRAQRLLTLAGHEFELLMEPTPEYLDTTPRSFSASVLLGGLLLSLLGSALVSSLLQRKHKVELEVQLRTQALQDALHHLGRSEELHRAVFEQLRIPMLVTDLESGRVVDANLQAASFYGCSREALRRMHIADINALPAQEVQRAMQEVAEGKRNLFQIPHRLASGEIRQVEVHSTPVMVDGHCMLYSVIADITERKRNEALIRLQSMAVDSAANAIVITNREGIIERVNRAFTRITGYAPEEAIGRKPGYLIGSSEHPPEFFTAMWETLLAGKIWSGELINRRKDGSLYTEEQTIAPVWDEDGQISHFVAIKQDVTAAHNQARELARERRRLADIIRGTHAGTWEWSVQTGEALFNERWAEIAGYTLDELAPVDINTWRRLVHPDDLLLASQQLERHFRHEADYYEAEIRMLHKAGHWIWVLACGSVSQWREDGQPLLISGTHQDITERKLAEAALLDAKRSAEAASLAKSRFLATMSHEIRTPLNGILGMAQMLLQPGLAETEQRNFARTLYNSGQTLLALLNDILDLSKVEAGKLELASSGFSAAQVLDEIRALFAESASQQGLQLIAEWRGDSGQRYRGDPIRLRQMLSNLLGNALKFTAHGQIKVYAEELSRDEGSAMLRFSVSDSGIGIPQEKLALLFKPFSQVDDSDTRKYGGTGLGLSIVRSLAELMHGEVGVESTEGQGSTFWFRVQVSLQSEADEKRRAARETPPGQIGPKAPEPRLDSRRVLVVEDNSTNLKVVTAMLATLGVVPEHAGNGREACDMACGGQAFDLVLMDCQMPVMDGFEAARQIRAYEQNQGLAPVPIIATTAGAFSEDQLQCIEAGMSDFIAKPLDYAKLVDMLKKWLPTETPATTADAPHGPPAPEATPTPACFDATDLLRRLGNDRTIASIAAQAFIEDYASLIEAFKRALAEGQLNDARRHAHSLKGAAANTSGLALTALARELELACKEERATDALAALPALEAEATRFSAALQAFLAQA</sequence>
<feature type="region of interest" description="Disordered" evidence="11">
    <location>
        <begin position="987"/>
        <end position="1012"/>
    </location>
</feature>
<protein>
    <recommendedName>
        <fullName evidence="3">histidine kinase</fullName>
        <ecNumber evidence="3">2.7.13.3</ecNumber>
    </recommendedName>
</protein>
<dbReference type="RefSeq" id="WP_170022794.1">
    <property type="nucleotide sequence ID" value="NZ_JABCSC020000004.1"/>
</dbReference>
<evidence type="ECO:0000259" key="14">
    <source>
        <dbReference type="PROSITE" id="PS50112"/>
    </source>
</evidence>
<feature type="domain" description="PAC" evidence="15">
    <location>
        <begin position="689"/>
        <end position="742"/>
    </location>
</feature>
<dbReference type="InterPro" id="IPR003661">
    <property type="entry name" value="HisK_dim/P_dom"/>
</dbReference>
<evidence type="ECO:0000259" key="13">
    <source>
        <dbReference type="PROSITE" id="PS50110"/>
    </source>
</evidence>
<feature type="region of interest" description="Disordered" evidence="11">
    <location>
        <begin position="1138"/>
        <end position="1157"/>
    </location>
</feature>
<dbReference type="EMBL" id="JABCSC020000004">
    <property type="protein sequence ID" value="NSL56463.1"/>
    <property type="molecule type" value="Genomic_DNA"/>
</dbReference>
<dbReference type="SMART" id="SM01079">
    <property type="entry name" value="CHASE"/>
    <property type="match status" value="1"/>
</dbReference>
<evidence type="ECO:0000259" key="17">
    <source>
        <dbReference type="PROSITE" id="PS50894"/>
    </source>
</evidence>
<evidence type="ECO:0000259" key="12">
    <source>
        <dbReference type="PROSITE" id="PS50109"/>
    </source>
</evidence>
<dbReference type="InterPro" id="IPR006189">
    <property type="entry name" value="CHASE_dom"/>
</dbReference>
<keyword evidence="4 10" id="KW-0597">Phosphoprotein</keyword>
<keyword evidence="7" id="KW-0902">Two-component regulatory system</keyword>
<evidence type="ECO:0000259" key="15">
    <source>
        <dbReference type="PROSITE" id="PS50113"/>
    </source>
</evidence>
<dbReference type="Pfam" id="PF00512">
    <property type="entry name" value="HisKA"/>
    <property type="match status" value="1"/>
</dbReference>
<dbReference type="Pfam" id="PF00072">
    <property type="entry name" value="Response_reg"/>
    <property type="match status" value="1"/>
</dbReference>
<dbReference type="InterPro" id="IPR036097">
    <property type="entry name" value="HisK_dim/P_sf"/>
</dbReference>
<dbReference type="InterPro" id="IPR005467">
    <property type="entry name" value="His_kinase_dom"/>
</dbReference>
<feature type="domain" description="PAC" evidence="15">
    <location>
        <begin position="557"/>
        <end position="611"/>
    </location>
</feature>
<dbReference type="Gene3D" id="1.20.120.160">
    <property type="entry name" value="HPT domain"/>
    <property type="match status" value="1"/>
</dbReference>
<dbReference type="EC" id="2.7.13.3" evidence="3"/>
<keyword evidence="8" id="KW-0472">Membrane</keyword>
<dbReference type="PROSITE" id="PS50839">
    <property type="entry name" value="CHASE"/>
    <property type="match status" value="1"/>
</dbReference>
<evidence type="ECO:0000256" key="3">
    <source>
        <dbReference type="ARBA" id="ARBA00012438"/>
    </source>
</evidence>
<feature type="modified residue" description="Phosphohistidine" evidence="9">
    <location>
        <position position="1212"/>
    </location>
</feature>
<feature type="domain" description="Histidine kinase" evidence="12">
    <location>
        <begin position="760"/>
        <end position="982"/>
    </location>
</feature>
<dbReference type="InterPro" id="IPR008207">
    <property type="entry name" value="Sig_transdc_His_kin_Hpt_dom"/>
</dbReference>
<evidence type="ECO:0000256" key="1">
    <source>
        <dbReference type="ARBA" id="ARBA00000085"/>
    </source>
</evidence>
<dbReference type="CDD" id="cd00088">
    <property type="entry name" value="HPT"/>
    <property type="match status" value="1"/>
</dbReference>
<evidence type="ECO:0000256" key="6">
    <source>
        <dbReference type="ARBA" id="ARBA00022989"/>
    </source>
</evidence>
<dbReference type="InterPro" id="IPR011006">
    <property type="entry name" value="CheY-like_superfamily"/>
</dbReference>
<evidence type="ECO:0000256" key="9">
    <source>
        <dbReference type="PROSITE-ProRule" id="PRU00110"/>
    </source>
</evidence>
<dbReference type="SUPFAM" id="SSF47384">
    <property type="entry name" value="Homodimeric domain of signal transducing histidine kinase"/>
    <property type="match status" value="1"/>
</dbReference>
<dbReference type="SMART" id="SM00086">
    <property type="entry name" value="PAC"/>
    <property type="match status" value="3"/>
</dbReference>
<dbReference type="InterPro" id="IPR035965">
    <property type="entry name" value="PAS-like_dom_sf"/>
</dbReference>
<dbReference type="Gene3D" id="3.30.450.350">
    <property type="entry name" value="CHASE domain"/>
    <property type="match status" value="1"/>
</dbReference>
<dbReference type="PROSITE" id="PS50110">
    <property type="entry name" value="RESPONSE_REGULATORY"/>
    <property type="match status" value="1"/>
</dbReference>
<evidence type="ECO:0000313" key="19">
    <source>
        <dbReference type="Proteomes" id="UP000778523"/>
    </source>
</evidence>
<dbReference type="SUPFAM" id="SSF55785">
    <property type="entry name" value="PYP-like sensor domain (PAS domain)"/>
    <property type="match status" value="3"/>
</dbReference>
<dbReference type="InterPro" id="IPR036890">
    <property type="entry name" value="HATPase_C_sf"/>
</dbReference>
<dbReference type="PROSITE" id="PS50109">
    <property type="entry name" value="HIS_KIN"/>
    <property type="match status" value="1"/>
</dbReference>
<dbReference type="Gene3D" id="3.30.565.10">
    <property type="entry name" value="Histidine kinase-like ATPase, C-terminal domain"/>
    <property type="match status" value="1"/>
</dbReference>
<evidence type="ECO:0000256" key="2">
    <source>
        <dbReference type="ARBA" id="ARBA00004370"/>
    </source>
</evidence>
<dbReference type="InterPro" id="IPR000700">
    <property type="entry name" value="PAS-assoc_C"/>
</dbReference>
<evidence type="ECO:0000256" key="10">
    <source>
        <dbReference type="PROSITE-ProRule" id="PRU00169"/>
    </source>
</evidence>
<dbReference type="SMART" id="SM00387">
    <property type="entry name" value="HATPase_c"/>
    <property type="match status" value="1"/>
</dbReference>
<dbReference type="Pfam" id="PF08448">
    <property type="entry name" value="PAS_4"/>
    <property type="match status" value="1"/>
</dbReference>
<comment type="caution">
    <text evidence="18">The sequence shown here is derived from an EMBL/GenBank/DDBJ whole genome shotgun (WGS) entry which is preliminary data.</text>
</comment>
<dbReference type="CDD" id="cd00130">
    <property type="entry name" value="PAS"/>
    <property type="match status" value="3"/>
</dbReference>
<keyword evidence="6" id="KW-1133">Transmembrane helix</keyword>
<feature type="domain" description="PAS" evidence="14">
    <location>
        <begin position="612"/>
        <end position="685"/>
    </location>
</feature>
<evidence type="ECO:0000256" key="7">
    <source>
        <dbReference type="ARBA" id="ARBA00023012"/>
    </source>
</evidence>
<feature type="domain" description="Response regulatory" evidence="13">
    <location>
        <begin position="1014"/>
        <end position="1134"/>
    </location>
</feature>
<dbReference type="PANTHER" id="PTHR45339">
    <property type="entry name" value="HYBRID SIGNAL TRANSDUCTION HISTIDINE KINASE J"/>
    <property type="match status" value="1"/>
</dbReference>
<dbReference type="NCBIfam" id="TIGR00229">
    <property type="entry name" value="sensory_box"/>
    <property type="match status" value="3"/>
</dbReference>
<dbReference type="PANTHER" id="PTHR45339:SF5">
    <property type="entry name" value="HISTIDINE KINASE"/>
    <property type="match status" value="1"/>
</dbReference>
<evidence type="ECO:0000259" key="16">
    <source>
        <dbReference type="PROSITE" id="PS50839"/>
    </source>
</evidence>
<dbReference type="Gene3D" id="1.10.287.130">
    <property type="match status" value="1"/>
</dbReference>
<dbReference type="PROSITE" id="PS50113">
    <property type="entry name" value="PAC"/>
    <property type="match status" value="2"/>
</dbReference>
<dbReference type="SMART" id="SM00448">
    <property type="entry name" value="REC"/>
    <property type="match status" value="1"/>
</dbReference>
<reference evidence="18 19" key="1">
    <citation type="submission" date="2020-06" db="EMBL/GenBank/DDBJ databases">
        <title>Draft genome of Uliginosibacterium sp. IMCC34675.</title>
        <authorList>
            <person name="Song J."/>
        </authorList>
    </citation>
    <scope>NUCLEOTIDE SEQUENCE [LARGE SCALE GENOMIC DNA]</scope>
    <source>
        <strain evidence="18 19">IMCC34675</strain>
    </source>
</reference>
<dbReference type="SUPFAM" id="SSF47226">
    <property type="entry name" value="Histidine-containing phosphotransfer domain, HPT domain"/>
    <property type="match status" value="1"/>
</dbReference>
<dbReference type="CDD" id="cd16922">
    <property type="entry name" value="HATPase_EvgS-ArcB-TorS-like"/>
    <property type="match status" value="1"/>
</dbReference>
<dbReference type="Pfam" id="PF01627">
    <property type="entry name" value="Hpt"/>
    <property type="match status" value="1"/>
</dbReference>
<feature type="modified residue" description="4-aspartylphosphate" evidence="10">
    <location>
        <position position="1064"/>
    </location>
</feature>
<dbReference type="PROSITE" id="PS50894">
    <property type="entry name" value="HPT"/>
    <property type="match status" value="1"/>
</dbReference>
<dbReference type="Pfam" id="PF02518">
    <property type="entry name" value="HATPase_c"/>
    <property type="match status" value="1"/>
</dbReference>
<dbReference type="SMART" id="SM00388">
    <property type="entry name" value="HisKA"/>
    <property type="match status" value="1"/>
</dbReference>
<dbReference type="InterPro" id="IPR000014">
    <property type="entry name" value="PAS"/>
</dbReference>
<dbReference type="Pfam" id="PF08447">
    <property type="entry name" value="PAS_3"/>
    <property type="match status" value="1"/>
</dbReference>
<dbReference type="SUPFAM" id="SSF52172">
    <property type="entry name" value="CheY-like"/>
    <property type="match status" value="1"/>
</dbReference>
<dbReference type="Pfam" id="PF03924">
    <property type="entry name" value="CHASE"/>
    <property type="match status" value="1"/>
</dbReference>
<dbReference type="Proteomes" id="UP000778523">
    <property type="component" value="Unassembled WGS sequence"/>
</dbReference>
<proteinExistence type="predicted"/>
<dbReference type="SMART" id="SM00091">
    <property type="entry name" value="PAS"/>
    <property type="match status" value="3"/>
</dbReference>
<dbReference type="PROSITE" id="PS50112">
    <property type="entry name" value="PAS"/>
    <property type="match status" value="2"/>
</dbReference>
<evidence type="ECO:0000256" key="8">
    <source>
        <dbReference type="ARBA" id="ARBA00023136"/>
    </source>
</evidence>
<dbReference type="InterPro" id="IPR036641">
    <property type="entry name" value="HPT_dom_sf"/>
</dbReference>
<evidence type="ECO:0000256" key="4">
    <source>
        <dbReference type="ARBA" id="ARBA00022553"/>
    </source>
</evidence>
<evidence type="ECO:0000256" key="11">
    <source>
        <dbReference type="SAM" id="MobiDB-lite"/>
    </source>
</evidence>
<dbReference type="InterPro" id="IPR001610">
    <property type="entry name" value="PAC"/>
</dbReference>
<name>A0ABX2II33_9RHOO</name>
<dbReference type="Gene3D" id="3.30.450.20">
    <property type="entry name" value="PAS domain"/>
    <property type="match status" value="3"/>
</dbReference>
<keyword evidence="19" id="KW-1185">Reference proteome</keyword>
<dbReference type="InterPro" id="IPR013656">
    <property type="entry name" value="PAS_4"/>
</dbReference>
<dbReference type="InterPro" id="IPR001789">
    <property type="entry name" value="Sig_transdc_resp-reg_receiver"/>
</dbReference>
<evidence type="ECO:0000313" key="18">
    <source>
        <dbReference type="EMBL" id="NSL56463.1"/>
    </source>
</evidence>
<feature type="domain" description="CHASE" evidence="16">
    <location>
        <begin position="95"/>
        <end position="241"/>
    </location>
</feature>
<dbReference type="SUPFAM" id="SSF55874">
    <property type="entry name" value="ATPase domain of HSP90 chaperone/DNA topoisomerase II/histidine kinase"/>
    <property type="match status" value="1"/>
</dbReference>
<organism evidence="18 19">
    <name type="scientific">Uliginosibacterium aquaticum</name>
    <dbReference type="NCBI Taxonomy" id="2731212"/>
    <lineage>
        <taxon>Bacteria</taxon>
        <taxon>Pseudomonadati</taxon>
        <taxon>Pseudomonadota</taxon>
        <taxon>Betaproteobacteria</taxon>
        <taxon>Rhodocyclales</taxon>
        <taxon>Zoogloeaceae</taxon>
        <taxon>Uliginosibacterium</taxon>
    </lineage>
</organism>
<feature type="domain" description="PAS" evidence="14">
    <location>
        <begin position="492"/>
        <end position="530"/>
    </location>
</feature>
<dbReference type="InterPro" id="IPR004358">
    <property type="entry name" value="Sig_transdc_His_kin-like_C"/>
</dbReference>
<comment type="catalytic activity">
    <reaction evidence="1">
        <text>ATP + protein L-histidine = ADP + protein N-phospho-L-histidine.</text>
        <dbReference type="EC" id="2.7.13.3"/>
    </reaction>
</comment>
<dbReference type="InterPro" id="IPR042240">
    <property type="entry name" value="CHASE_sf"/>
</dbReference>
<dbReference type="Gene3D" id="3.40.50.2300">
    <property type="match status" value="1"/>
</dbReference>
<comment type="subcellular location">
    <subcellularLocation>
        <location evidence="2">Membrane</location>
    </subcellularLocation>
</comment>
<accession>A0ABX2II33</accession>
<dbReference type="CDD" id="cd00082">
    <property type="entry name" value="HisKA"/>
    <property type="match status" value="1"/>
</dbReference>
<dbReference type="InterPro" id="IPR013655">
    <property type="entry name" value="PAS_fold_3"/>
</dbReference>
<feature type="domain" description="HPt" evidence="17">
    <location>
        <begin position="1173"/>
        <end position="1266"/>
    </location>
</feature>
<gene>
    <name evidence="18" type="ORF">HJ583_015625</name>
</gene>
<dbReference type="InterPro" id="IPR003594">
    <property type="entry name" value="HATPase_dom"/>
</dbReference>
<dbReference type="CDD" id="cd17546">
    <property type="entry name" value="REC_hyHK_CKI1_RcsC-like"/>
    <property type="match status" value="1"/>
</dbReference>
<evidence type="ECO:0000256" key="5">
    <source>
        <dbReference type="ARBA" id="ARBA00022692"/>
    </source>
</evidence>
<keyword evidence="5" id="KW-0812">Transmembrane</keyword>
<dbReference type="Pfam" id="PF13426">
    <property type="entry name" value="PAS_9"/>
    <property type="match status" value="1"/>
</dbReference>